<accession>A0A372P099</accession>
<proteinExistence type="inferred from homology"/>
<feature type="active site" description="Nucleophile" evidence="3">
    <location>
        <position position="115"/>
    </location>
</feature>
<dbReference type="PANTHER" id="PTHR36845">
    <property type="entry name" value="HYDROLASE, PUTATIVE (AFU_ORTHOLOGUE AFUA_7G05090)-RELATED"/>
    <property type="match status" value="1"/>
</dbReference>
<evidence type="ECO:0000313" key="7">
    <source>
        <dbReference type="Proteomes" id="UP000264217"/>
    </source>
</evidence>
<feature type="active site" description="Proton donor" evidence="3">
    <location>
        <position position="176"/>
    </location>
</feature>
<name>A0A372P099_9SPHI</name>
<dbReference type="Proteomes" id="UP000264217">
    <property type="component" value="Unassembled WGS sequence"/>
</dbReference>
<protein>
    <submittedName>
        <fullName evidence="6">Glucuronyl hydrolase</fullName>
    </submittedName>
</protein>
<evidence type="ECO:0000256" key="3">
    <source>
        <dbReference type="PIRSR" id="PIRSR610905-1"/>
    </source>
</evidence>
<feature type="chain" id="PRO_5016952108" evidence="5">
    <location>
        <begin position="20"/>
        <end position="407"/>
    </location>
</feature>
<organism evidence="6 7">
    <name type="scientific">Mucilaginibacter conchicola</name>
    <dbReference type="NCBI Taxonomy" id="2303333"/>
    <lineage>
        <taxon>Bacteria</taxon>
        <taxon>Pseudomonadati</taxon>
        <taxon>Bacteroidota</taxon>
        <taxon>Sphingobacteriia</taxon>
        <taxon>Sphingobacteriales</taxon>
        <taxon>Sphingobacteriaceae</taxon>
        <taxon>Mucilaginibacter</taxon>
    </lineage>
</organism>
<feature type="binding site" evidence="4">
    <location>
        <position position="248"/>
    </location>
    <ligand>
        <name>substrate</name>
    </ligand>
</feature>
<dbReference type="InterPro" id="IPR010905">
    <property type="entry name" value="Glyco_hydro_88"/>
</dbReference>
<dbReference type="InterPro" id="IPR052369">
    <property type="entry name" value="UG_Glycosaminoglycan_Hydrolase"/>
</dbReference>
<dbReference type="InterPro" id="IPR012341">
    <property type="entry name" value="6hp_glycosidase-like_sf"/>
</dbReference>
<dbReference type="EMBL" id="QWDC01000001">
    <property type="protein sequence ID" value="RFZ95808.1"/>
    <property type="molecule type" value="Genomic_DNA"/>
</dbReference>
<evidence type="ECO:0000256" key="2">
    <source>
        <dbReference type="ARBA" id="ARBA00038358"/>
    </source>
</evidence>
<gene>
    <name evidence="6" type="ORF">D0C36_03730</name>
</gene>
<feature type="signal peptide" evidence="5">
    <location>
        <begin position="1"/>
        <end position="19"/>
    </location>
</feature>
<dbReference type="GO" id="GO:0000272">
    <property type="term" value="P:polysaccharide catabolic process"/>
    <property type="evidence" value="ECO:0007669"/>
    <property type="project" value="TreeGrafter"/>
</dbReference>
<dbReference type="PANTHER" id="PTHR36845:SF1">
    <property type="entry name" value="HYDROLASE, PUTATIVE (AFU_ORTHOLOGUE AFUA_7G05090)-RELATED"/>
    <property type="match status" value="1"/>
</dbReference>
<keyword evidence="1 6" id="KW-0378">Hydrolase</keyword>
<feature type="binding site" evidence="4">
    <location>
        <position position="252"/>
    </location>
    <ligand>
        <name>substrate</name>
    </ligand>
</feature>
<sequence>MRKLTLSLLLATACTATFAQSDYKAVFPFAAHQADVMLKETEAAKASAKPNELIPRNLQPNGDLHLINTADWCSGFFPGNLWFLYEQTSDKQWAEKAKPYTTLLEAEQNNKGTHDLGFMVYNSVGNAYRLTHDAHYKDVVVQAAKTLITRFNPTIGCIRSWDWNKDGTWKFPVIIDNMMNLELLFEATKLTGDSTFYKVAITHANTTIKNHYRPNYSSFHVIDYDPETGAVRHKQTAQGFADGSAWARGQAWGLYGFTLCYRETHNPVYLQQAENIAKFIFTNPNMPADLVPYWDYDATDLKNQPRDASAAAIAASALYELSTFSKNGKQYKATADKILSSLHKGYQAKPDSARGFLLLHSTGHKPANSEVDVPIIYADYYYLEALLRQKRLAEKKPVINTTGKLKN</sequence>
<keyword evidence="5" id="KW-0732">Signal</keyword>
<feature type="binding site" evidence="4">
    <location>
        <position position="176"/>
    </location>
    <ligand>
        <name>substrate</name>
    </ligand>
</feature>
<reference evidence="6 7" key="1">
    <citation type="submission" date="2018-08" db="EMBL/GenBank/DDBJ databases">
        <title>Mucilaginibacter sp. MYSH2.</title>
        <authorList>
            <person name="Seo T."/>
        </authorList>
    </citation>
    <scope>NUCLEOTIDE SEQUENCE [LARGE SCALE GENOMIC DNA]</scope>
    <source>
        <strain evidence="6 7">MYSH2</strain>
    </source>
</reference>
<keyword evidence="7" id="KW-1185">Reference proteome</keyword>
<comment type="caution">
    <text evidence="6">The sequence shown here is derived from an EMBL/GenBank/DDBJ whole genome shotgun (WGS) entry which is preliminary data.</text>
</comment>
<evidence type="ECO:0000313" key="6">
    <source>
        <dbReference type="EMBL" id="RFZ95808.1"/>
    </source>
</evidence>
<dbReference type="Pfam" id="PF07470">
    <property type="entry name" value="Glyco_hydro_88"/>
    <property type="match status" value="1"/>
</dbReference>
<dbReference type="OrthoDB" id="428577at2"/>
<dbReference type="InterPro" id="IPR008928">
    <property type="entry name" value="6-hairpin_glycosidase_sf"/>
</dbReference>
<evidence type="ECO:0000256" key="4">
    <source>
        <dbReference type="PIRSR" id="PIRSR610905-2"/>
    </source>
</evidence>
<evidence type="ECO:0000256" key="1">
    <source>
        <dbReference type="ARBA" id="ARBA00022801"/>
    </source>
</evidence>
<comment type="similarity">
    <text evidence="2">Belongs to the glycosyl hydrolase 88 family.</text>
</comment>
<feature type="binding site" evidence="4">
    <location>
        <position position="236"/>
    </location>
    <ligand>
        <name>substrate</name>
    </ligand>
</feature>
<evidence type="ECO:0000256" key="5">
    <source>
        <dbReference type="SAM" id="SignalP"/>
    </source>
</evidence>
<feature type="binding site" evidence="4">
    <location>
        <position position="115"/>
    </location>
    <ligand>
        <name>substrate</name>
    </ligand>
</feature>
<dbReference type="SUPFAM" id="SSF48208">
    <property type="entry name" value="Six-hairpin glycosidases"/>
    <property type="match status" value="1"/>
</dbReference>
<dbReference type="GO" id="GO:0052757">
    <property type="term" value="F:chondroitin hydrolase activity"/>
    <property type="evidence" value="ECO:0007669"/>
    <property type="project" value="TreeGrafter"/>
</dbReference>
<dbReference type="Gene3D" id="1.50.10.10">
    <property type="match status" value="1"/>
</dbReference>
<dbReference type="AlphaFoldDB" id="A0A372P099"/>